<reference evidence="4" key="3">
    <citation type="journal article" date="2014" name="Nature">
        <title>Elephant shark genome provides unique insights into gnathostome evolution.</title>
        <authorList>
            <consortium name="International Elephant Shark Genome Sequencing Consortium"/>
            <person name="Venkatesh B."/>
            <person name="Lee A.P."/>
            <person name="Ravi V."/>
            <person name="Maurya A.K."/>
            <person name="Lian M.M."/>
            <person name="Swann J.B."/>
            <person name="Ohta Y."/>
            <person name="Flajnik M.F."/>
            <person name="Sutoh Y."/>
            <person name="Kasahara M."/>
            <person name="Hoon S."/>
            <person name="Gangu V."/>
            <person name="Roy S.W."/>
            <person name="Irimia M."/>
            <person name="Korzh V."/>
            <person name="Kondrychyn I."/>
            <person name="Lim Z.W."/>
            <person name="Tay B.H."/>
            <person name="Tohari S."/>
            <person name="Kong K.W."/>
            <person name="Ho S."/>
            <person name="Lorente-Galdos B."/>
            <person name="Quilez J."/>
            <person name="Marques-Bonet T."/>
            <person name="Raney B.J."/>
            <person name="Ingham P.W."/>
            <person name="Tay A."/>
            <person name="Hillier L.W."/>
            <person name="Minx P."/>
            <person name="Boehm T."/>
            <person name="Wilson R.K."/>
            <person name="Brenner S."/>
            <person name="Warren W.C."/>
        </authorList>
    </citation>
    <scope>NUCLEOTIDE SEQUENCE [LARGE SCALE GENOMIC DNA]</scope>
</reference>
<keyword evidence="1" id="KW-1133">Transmembrane helix</keyword>
<dbReference type="PANTHER" id="PTHR46105:SF28">
    <property type="entry name" value="ZINC FINGER PROTEIN 37-LIKE"/>
    <property type="match status" value="1"/>
</dbReference>
<dbReference type="GeneTree" id="ENSGT00940000156434"/>
<dbReference type="GO" id="GO:0000981">
    <property type="term" value="F:DNA-binding transcription factor activity, RNA polymerase II-specific"/>
    <property type="evidence" value="ECO:0007669"/>
    <property type="project" value="TreeGrafter"/>
</dbReference>
<organism evidence="3 4">
    <name type="scientific">Callorhinchus milii</name>
    <name type="common">Ghost shark</name>
    <dbReference type="NCBI Taxonomy" id="7868"/>
    <lineage>
        <taxon>Eukaryota</taxon>
        <taxon>Metazoa</taxon>
        <taxon>Chordata</taxon>
        <taxon>Craniata</taxon>
        <taxon>Vertebrata</taxon>
        <taxon>Chondrichthyes</taxon>
        <taxon>Holocephali</taxon>
        <taxon>Chimaeriformes</taxon>
        <taxon>Callorhinchidae</taxon>
        <taxon>Callorhinchus</taxon>
    </lineage>
</organism>
<feature type="domain" description="BTB" evidence="2">
    <location>
        <begin position="16"/>
        <end position="46"/>
    </location>
</feature>
<dbReference type="InterPro" id="IPR000210">
    <property type="entry name" value="BTB/POZ_dom"/>
</dbReference>
<dbReference type="Proteomes" id="UP000314986">
    <property type="component" value="Unassembled WGS sequence"/>
</dbReference>
<dbReference type="GO" id="GO:0000978">
    <property type="term" value="F:RNA polymerase II cis-regulatory region sequence-specific DNA binding"/>
    <property type="evidence" value="ECO:0007669"/>
    <property type="project" value="TreeGrafter"/>
</dbReference>
<reference evidence="4" key="2">
    <citation type="journal article" date="2007" name="PLoS Biol.">
        <title>Survey sequencing and comparative analysis of the elephant shark (Callorhinchus milii) genome.</title>
        <authorList>
            <person name="Venkatesh B."/>
            <person name="Kirkness E.F."/>
            <person name="Loh Y.H."/>
            <person name="Halpern A.L."/>
            <person name="Lee A.P."/>
            <person name="Johnson J."/>
            <person name="Dandona N."/>
            <person name="Viswanathan L.D."/>
            <person name="Tay A."/>
            <person name="Venter J.C."/>
            <person name="Strausberg R.L."/>
            <person name="Brenner S."/>
        </authorList>
    </citation>
    <scope>NUCLEOTIDE SEQUENCE [LARGE SCALE GENOMIC DNA]</scope>
</reference>
<accession>A0A4W3IPB8</accession>
<dbReference type="Gene3D" id="3.30.710.10">
    <property type="entry name" value="Potassium Channel Kv1.1, Chain A"/>
    <property type="match status" value="1"/>
</dbReference>
<evidence type="ECO:0000259" key="2">
    <source>
        <dbReference type="PROSITE" id="PS50097"/>
    </source>
</evidence>
<feature type="transmembrane region" description="Helical" evidence="1">
    <location>
        <begin position="80"/>
        <end position="100"/>
    </location>
</feature>
<dbReference type="SUPFAM" id="SSF54695">
    <property type="entry name" value="POZ domain"/>
    <property type="match status" value="1"/>
</dbReference>
<feature type="transmembrane region" description="Helical" evidence="1">
    <location>
        <begin position="40"/>
        <end position="60"/>
    </location>
</feature>
<keyword evidence="4" id="KW-1185">Reference proteome</keyword>
<reference evidence="4" key="1">
    <citation type="journal article" date="2006" name="Science">
        <title>Ancient noncoding elements conserved in the human genome.</title>
        <authorList>
            <person name="Venkatesh B."/>
            <person name="Kirkness E.F."/>
            <person name="Loh Y.H."/>
            <person name="Halpern A.L."/>
            <person name="Lee A.P."/>
            <person name="Johnson J."/>
            <person name="Dandona N."/>
            <person name="Viswanathan L.D."/>
            <person name="Tay A."/>
            <person name="Venter J.C."/>
            <person name="Strausberg R.L."/>
            <person name="Brenner S."/>
        </authorList>
    </citation>
    <scope>NUCLEOTIDE SEQUENCE [LARGE SCALE GENOMIC DNA]</scope>
</reference>
<keyword evidence="1" id="KW-0472">Membrane</keyword>
<evidence type="ECO:0000313" key="3">
    <source>
        <dbReference type="Ensembl" id="ENSCMIP00000022530.1"/>
    </source>
</evidence>
<proteinExistence type="predicted"/>
<dbReference type="PROSITE" id="PS50097">
    <property type="entry name" value="BTB"/>
    <property type="match status" value="1"/>
</dbReference>
<protein>
    <submittedName>
        <fullName evidence="3">Kelch-like protein 2</fullName>
    </submittedName>
</protein>
<reference evidence="3" key="5">
    <citation type="submission" date="2025-09" db="UniProtKB">
        <authorList>
            <consortium name="Ensembl"/>
        </authorList>
    </citation>
    <scope>IDENTIFICATION</scope>
</reference>
<sequence>LSVFHCSFFCRQNLLCDVTLVAEDVEVSAHRVVLAACSSYFHAMFTVVRLWLCTWVLSTLCEILNGIQSLSHGSFSTLCLSVYIIQLICSFPYPFLSLCLSRSSMKFFAK</sequence>
<reference evidence="3" key="4">
    <citation type="submission" date="2025-08" db="UniProtKB">
        <authorList>
            <consortium name="Ensembl"/>
        </authorList>
    </citation>
    <scope>IDENTIFICATION</scope>
</reference>
<evidence type="ECO:0000256" key="1">
    <source>
        <dbReference type="SAM" id="Phobius"/>
    </source>
</evidence>
<dbReference type="AlphaFoldDB" id="A0A4W3IPB8"/>
<dbReference type="Ensembl" id="ENSCMIT00000022918.1">
    <property type="protein sequence ID" value="ENSCMIP00000022530.1"/>
    <property type="gene ID" value="ENSCMIG00000010140.1"/>
</dbReference>
<dbReference type="InterPro" id="IPR050457">
    <property type="entry name" value="ZnFinger_BTB_dom_contain"/>
</dbReference>
<evidence type="ECO:0000313" key="4">
    <source>
        <dbReference type="Proteomes" id="UP000314986"/>
    </source>
</evidence>
<name>A0A4W3IPB8_CALMI</name>
<dbReference type="PANTHER" id="PTHR46105">
    <property type="entry name" value="AGAP004733-PA"/>
    <property type="match status" value="1"/>
</dbReference>
<keyword evidence="1" id="KW-0812">Transmembrane</keyword>
<dbReference type="InterPro" id="IPR011333">
    <property type="entry name" value="SKP1/BTB/POZ_sf"/>
</dbReference>
<dbReference type="Pfam" id="PF00651">
    <property type="entry name" value="BTB"/>
    <property type="match status" value="1"/>
</dbReference>